<protein>
    <submittedName>
        <fullName evidence="2">Uncharacterized protein</fullName>
    </submittedName>
</protein>
<keyword evidence="1" id="KW-0812">Transmembrane</keyword>
<organism evidence="2 3">
    <name type="scientific">Clostridium uliginosum</name>
    <dbReference type="NCBI Taxonomy" id="119641"/>
    <lineage>
        <taxon>Bacteria</taxon>
        <taxon>Bacillati</taxon>
        <taxon>Bacillota</taxon>
        <taxon>Clostridia</taxon>
        <taxon>Eubacteriales</taxon>
        <taxon>Clostridiaceae</taxon>
        <taxon>Clostridium</taxon>
    </lineage>
</organism>
<dbReference type="EMBL" id="FOMG01000021">
    <property type="protein sequence ID" value="SFD14471.1"/>
    <property type="molecule type" value="Genomic_DNA"/>
</dbReference>
<evidence type="ECO:0000256" key="1">
    <source>
        <dbReference type="SAM" id="Phobius"/>
    </source>
</evidence>
<dbReference type="AlphaFoldDB" id="A0A1I1PX35"/>
<dbReference type="RefSeq" id="WP_090092590.1">
    <property type="nucleotide sequence ID" value="NZ_FOMG01000021.1"/>
</dbReference>
<keyword evidence="3" id="KW-1185">Reference proteome</keyword>
<reference evidence="2 3" key="1">
    <citation type="submission" date="2016-10" db="EMBL/GenBank/DDBJ databases">
        <authorList>
            <person name="de Groot N.N."/>
        </authorList>
    </citation>
    <scope>NUCLEOTIDE SEQUENCE [LARGE SCALE GENOMIC DNA]</scope>
    <source>
        <strain evidence="2 3">DSM 12992</strain>
    </source>
</reference>
<accession>A0A1I1PX35</accession>
<name>A0A1I1PX35_9CLOT</name>
<dbReference type="STRING" id="119641.SAMN05421842_12152"/>
<evidence type="ECO:0000313" key="2">
    <source>
        <dbReference type="EMBL" id="SFD14471.1"/>
    </source>
</evidence>
<dbReference type="Proteomes" id="UP000199263">
    <property type="component" value="Unassembled WGS sequence"/>
</dbReference>
<gene>
    <name evidence="2" type="ORF">SAMN05421842_12152</name>
</gene>
<sequence length="76" mass="8370">MEKNFRLLFCLLGGILLNLIPLFSGSVMIVLSDLKSGLPFMIISVIVAIISFIGLMVILICSILLIKNNTNFSKKN</sequence>
<evidence type="ECO:0000313" key="3">
    <source>
        <dbReference type="Proteomes" id="UP000199263"/>
    </source>
</evidence>
<keyword evidence="1" id="KW-1133">Transmembrane helix</keyword>
<proteinExistence type="predicted"/>
<keyword evidence="1" id="KW-0472">Membrane</keyword>
<feature type="transmembrane region" description="Helical" evidence="1">
    <location>
        <begin position="41"/>
        <end position="66"/>
    </location>
</feature>